<gene>
    <name evidence="1" type="ORF">GCM10009107_37550</name>
</gene>
<dbReference type="InterPro" id="IPR002763">
    <property type="entry name" value="DUF72"/>
</dbReference>
<reference evidence="1 2" key="1">
    <citation type="journal article" date="2019" name="Int. J. Syst. Evol. Microbiol.">
        <title>The Global Catalogue of Microorganisms (GCM) 10K type strain sequencing project: providing services to taxonomists for standard genome sequencing and annotation.</title>
        <authorList>
            <consortium name="The Broad Institute Genomics Platform"/>
            <consortium name="The Broad Institute Genome Sequencing Center for Infectious Disease"/>
            <person name="Wu L."/>
            <person name="Ma J."/>
        </authorList>
    </citation>
    <scope>NUCLEOTIDE SEQUENCE [LARGE SCALE GENOMIC DNA]</scope>
    <source>
        <strain evidence="1 2">JCM 15503</strain>
    </source>
</reference>
<comment type="caution">
    <text evidence="1">The sequence shown here is derived from an EMBL/GenBank/DDBJ whole genome shotgun (WGS) entry which is preliminary data.</text>
</comment>
<sequence>MHTLSLLPDAVTPSSSTSGAPRIRVGIGGWVFEPWRDGNFFPVGWPKTKELAYASSKLSAIEINSTYYSDQRPSTFAKWHDDTPPGFMFSLKANRFTTNRRVLAEAGGSVEKFLASGLLELKDKLGPIVWQFAPSKRFDAADFGAFLKLLPRELGGRPLRHALDVRHESFRCPEYLDLARSMGMATVFTEADDYPPLPDLTADFAYCRFMRTASEQPEGCEPEVLDGLAKSVATWRDGQEPTGLPKVEAGPPPAELAHPRDVFFYFISGAKERNPAAAQALLSRLG</sequence>
<dbReference type="InterPro" id="IPR036520">
    <property type="entry name" value="UPF0759_sf"/>
</dbReference>
<protein>
    <submittedName>
        <fullName evidence="1">DUF72 domain-containing protein</fullName>
    </submittedName>
</protein>
<keyword evidence="2" id="KW-1185">Reference proteome</keyword>
<organism evidence="1 2">
    <name type="scientific">Ideonella azotifigens</name>
    <dbReference type="NCBI Taxonomy" id="513160"/>
    <lineage>
        <taxon>Bacteria</taxon>
        <taxon>Pseudomonadati</taxon>
        <taxon>Pseudomonadota</taxon>
        <taxon>Betaproteobacteria</taxon>
        <taxon>Burkholderiales</taxon>
        <taxon>Sphaerotilaceae</taxon>
        <taxon>Ideonella</taxon>
    </lineage>
</organism>
<dbReference type="SUPFAM" id="SSF117396">
    <property type="entry name" value="TM1631-like"/>
    <property type="match status" value="1"/>
</dbReference>
<dbReference type="PANTHER" id="PTHR30348">
    <property type="entry name" value="UNCHARACTERIZED PROTEIN YECE"/>
    <property type="match status" value="1"/>
</dbReference>
<dbReference type="RefSeq" id="WP_141288420.1">
    <property type="nucleotide sequence ID" value="NZ_BAAAEW010000025.1"/>
</dbReference>
<proteinExistence type="predicted"/>
<name>A0ABN1K829_9BURK</name>
<evidence type="ECO:0000313" key="2">
    <source>
        <dbReference type="Proteomes" id="UP001500279"/>
    </source>
</evidence>
<dbReference type="EMBL" id="BAAAEW010000025">
    <property type="protein sequence ID" value="GAA0757759.1"/>
    <property type="molecule type" value="Genomic_DNA"/>
</dbReference>
<evidence type="ECO:0000313" key="1">
    <source>
        <dbReference type="EMBL" id="GAA0757759.1"/>
    </source>
</evidence>
<dbReference type="Gene3D" id="3.20.20.410">
    <property type="entry name" value="Protein of unknown function UPF0759"/>
    <property type="match status" value="1"/>
</dbReference>
<accession>A0ABN1K829</accession>
<dbReference type="PANTHER" id="PTHR30348:SF4">
    <property type="entry name" value="DUF72 DOMAIN-CONTAINING PROTEIN"/>
    <property type="match status" value="1"/>
</dbReference>
<dbReference type="Pfam" id="PF01904">
    <property type="entry name" value="DUF72"/>
    <property type="match status" value="1"/>
</dbReference>
<dbReference type="Proteomes" id="UP001500279">
    <property type="component" value="Unassembled WGS sequence"/>
</dbReference>